<dbReference type="GO" id="GO:0016787">
    <property type="term" value="F:hydrolase activity"/>
    <property type="evidence" value="ECO:0007669"/>
    <property type="project" value="UniProtKB-KW"/>
</dbReference>
<dbReference type="InterPro" id="IPR037171">
    <property type="entry name" value="NagB/RpiA_transferase-like"/>
</dbReference>
<keyword evidence="3" id="KW-1185">Reference proteome</keyword>
<protein>
    <submittedName>
        <fullName evidence="2">Acetyl-CoA hydrolase/transferase C-terminal domain-containing protein</fullName>
    </submittedName>
</protein>
<dbReference type="Proteomes" id="UP000183954">
    <property type="component" value="Unassembled WGS sequence"/>
</dbReference>
<proteinExistence type="predicted"/>
<organism evidence="2 3">
    <name type="scientific">Desulfosporosinus lacus DSM 15449</name>
    <dbReference type="NCBI Taxonomy" id="1121420"/>
    <lineage>
        <taxon>Bacteria</taxon>
        <taxon>Bacillati</taxon>
        <taxon>Bacillota</taxon>
        <taxon>Clostridia</taxon>
        <taxon>Eubacteriales</taxon>
        <taxon>Desulfitobacteriaceae</taxon>
        <taxon>Desulfosporosinus</taxon>
    </lineage>
</organism>
<evidence type="ECO:0000313" key="3">
    <source>
        <dbReference type="Proteomes" id="UP000183954"/>
    </source>
</evidence>
<dbReference type="GO" id="GO:0006083">
    <property type="term" value="P:acetate metabolic process"/>
    <property type="evidence" value="ECO:0007669"/>
    <property type="project" value="InterPro"/>
</dbReference>
<dbReference type="InterPro" id="IPR046433">
    <property type="entry name" value="ActCoA_hydro"/>
</dbReference>
<gene>
    <name evidence="2" type="ORF">SAMN02746098_04328</name>
</gene>
<dbReference type="SUPFAM" id="SSF100950">
    <property type="entry name" value="NagB/RpiA/CoA transferase-like"/>
    <property type="match status" value="1"/>
</dbReference>
<evidence type="ECO:0000313" key="2">
    <source>
        <dbReference type="EMBL" id="SHI57958.1"/>
    </source>
</evidence>
<keyword evidence="2" id="KW-0378">Hydrolase</keyword>
<evidence type="ECO:0000259" key="1">
    <source>
        <dbReference type="Pfam" id="PF13336"/>
    </source>
</evidence>
<accession>A0A1M6CB65</accession>
<dbReference type="InterPro" id="IPR038460">
    <property type="entry name" value="AcetylCoA_hyd_C_sf"/>
</dbReference>
<dbReference type="InterPro" id="IPR026888">
    <property type="entry name" value="AcetylCoA_hyd_C"/>
</dbReference>
<dbReference type="PANTHER" id="PTHR21432">
    <property type="entry name" value="ACETYL-COA HYDROLASE-RELATED"/>
    <property type="match status" value="1"/>
</dbReference>
<dbReference type="Pfam" id="PF13336">
    <property type="entry name" value="AcetylCoA_hyd_C"/>
    <property type="match status" value="1"/>
</dbReference>
<sequence length="740" mass="82603">MKENSGMIYDDAKKCVDEVISYIGKDICYAMTLALGKPVHFINELYSRAKKDPEIKLKIITALSLEIPKGNSELERRLMQPIVDRVFAGVPEFEYMIDFRAGTLPKNVEVFEFYSKAGTYLNNPVAQQHHLSSHYTHVVRDALALGTNVFGELIGYKEINGKTMYSMACNPDICLETVRLMSEMRANGQKIVIVGEANKKMPFMYGDAVVEAETYDMILQGPQFDYELFCPPKDSVALADHMIGINVSPLIKDGGTIQVGIGALGDAIVSGLIMRNEHNALYQEILEKAGIKKRYKELIARWGDTGTFEKGLYGSSEMFVDAFMQMYKSKILKRKVFESIPLMKLINAGKLAADNIPPDIIDQLIEIKALHRKLKAKDFAFLTEFGILKQGLSYENYTIIDGETCYSADMNDEKNRLEIRKLLGKELLKGTVILGAFFLGPKAFYQALNDMSEEERQLFAMSAVEKVNQLYGGEELRTLQRKDARFINTGMVASVFGAIASDQLENGQVVSGIGGQYNFVAMGHVLPDARIIIMIKSTKGSGQNLKSNIVFSYGHCSIPKHMRDIIVTEYGIADIRSKPEKQVIAEMINIADSRFQKQLVAQAKKAGKLPLDYEIPEEYRNNTPQKIHALLKPYQSHGLFPQFPFGTDLTEIDIALAGALKGMKGLAKGNRLKLAKGMLAELFRPTPKSVQHYLDRMKLAHPSSINEKIMRKIVVFALRNANVISASAPRPINVSSQVKG</sequence>
<keyword evidence="2" id="KW-0808">Transferase</keyword>
<dbReference type="EMBL" id="FQXJ01000020">
    <property type="protein sequence ID" value="SHI57958.1"/>
    <property type="molecule type" value="Genomic_DNA"/>
</dbReference>
<name>A0A1M6CB65_9FIRM</name>
<feature type="domain" description="Acetyl-CoA hydrolase/transferase C-terminal" evidence="1">
    <location>
        <begin position="440"/>
        <end position="603"/>
    </location>
</feature>
<dbReference type="RefSeq" id="WP_073032092.1">
    <property type="nucleotide sequence ID" value="NZ_FQXJ01000020.1"/>
</dbReference>
<dbReference type="GO" id="GO:0008775">
    <property type="term" value="F:acetate CoA-transferase activity"/>
    <property type="evidence" value="ECO:0007669"/>
    <property type="project" value="InterPro"/>
</dbReference>
<dbReference type="Gene3D" id="3.30.750.70">
    <property type="entry name" value="4-hydroxybutyrate coenzyme like domains"/>
    <property type="match status" value="1"/>
</dbReference>
<dbReference type="Gene3D" id="3.40.1080.20">
    <property type="entry name" value="Acetyl-CoA hydrolase/transferase C-terminal domain"/>
    <property type="match status" value="1"/>
</dbReference>
<reference evidence="3" key="1">
    <citation type="submission" date="2016-11" db="EMBL/GenBank/DDBJ databases">
        <authorList>
            <person name="Varghese N."/>
            <person name="Submissions S."/>
        </authorList>
    </citation>
    <scope>NUCLEOTIDE SEQUENCE [LARGE SCALE GENOMIC DNA]</scope>
    <source>
        <strain evidence="3">DSM 15449</strain>
    </source>
</reference>
<dbReference type="AlphaFoldDB" id="A0A1M6CB65"/>
<dbReference type="STRING" id="1121420.SAMN02746098_04328"/>
<dbReference type="PANTHER" id="PTHR21432:SF20">
    <property type="entry name" value="ACETYL-COA HYDROLASE"/>
    <property type="match status" value="1"/>
</dbReference>
<dbReference type="OrthoDB" id="9801795at2"/>